<evidence type="ECO:0000313" key="2">
    <source>
        <dbReference type="Proteomes" id="UP001164539"/>
    </source>
</evidence>
<name>A0ACC1YV70_MELAZ</name>
<protein>
    <submittedName>
        <fullName evidence="1">DUF1639 family protein</fullName>
    </submittedName>
</protein>
<evidence type="ECO:0000313" key="1">
    <source>
        <dbReference type="EMBL" id="KAJ4727239.1"/>
    </source>
</evidence>
<gene>
    <name evidence="1" type="ORF">OWV82_000365</name>
</gene>
<accession>A0ACC1YV70</accession>
<sequence length="207" mass="23051">MGSTVSFGNISLPQLGWTAANPCHRKLSDDMTPNTFQDDSSDSMGSRFNLAVETSEHKSKASDDGGKTMWKFSTIAMDQNQTLVSTEFEEPGKVETSKNRNKVSDVANQTLVSKNCNAGEPVQPESTQLGIVPEIKESAEKKKRSFSTFSVSLAREKIEADLLAMGGSKRSRRVKRRPKNVQRQLDDLFPGLRLKYITPDDYRVRMA</sequence>
<dbReference type="EMBL" id="CM051394">
    <property type="protein sequence ID" value="KAJ4727239.1"/>
    <property type="molecule type" value="Genomic_DNA"/>
</dbReference>
<keyword evidence="2" id="KW-1185">Reference proteome</keyword>
<reference evidence="1 2" key="1">
    <citation type="journal article" date="2023" name="Science">
        <title>Complex scaffold remodeling in plant triterpene biosynthesis.</title>
        <authorList>
            <person name="De La Pena R."/>
            <person name="Hodgson H."/>
            <person name="Liu J.C."/>
            <person name="Stephenson M.J."/>
            <person name="Martin A.C."/>
            <person name="Owen C."/>
            <person name="Harkess A."/>
            <person name="Leebens-Mack J."/>
            <person name="Jimenez L.E."/>
            <person name="Osbourn A."/>
            <person name="Sattely E.S."/>
        </authorList>
    </citation>
    <scope>NUCLEOTIDE SEQUENCE [LARGE SCALE GENOMIC DNA]</scope>
    <source>
        <strain evidence="2">cv. JPN11</strain>
        <tissue evidence="1">Leaf</tissue>
    </source>
</reference>
<proteinExistence type="predicted"/>
<organism evidence="1 2">
    <name type="scientific">Melia azedarach</name>
    <name type="common">Chinaberry tree</name>
    <dbReference type="NCBI Taxonomy" id="155640"/>
    <lineage>
        <taxon>Eukaryota</taxon>
        <taxon>Viridiplantae</taxon>
        <taxon>Streptophyta</taxon>
        <taxon>Embryophyta</taxon>
        <taxon>Tracheophyta</taxon>
        <taxon>Spermatophyta</taxon>
        <taxon>Magnoliopsida</taxon>
        <taxon>eudicotyledons</taxon>
        <taxon>Gunneridae</taxon>
        <taxon>Pentapetalae</taxon>
        <taxon>rosids</taxon>
        <taxon>malvids</taxon>
        <taxon>Sapindales</taxon>
        <taxon>Meliaceae</taxon>
        <taxon>Melia</taxon>
    </lineage>
</organism>
<comment type="caution">
    <text evidence="1">The sequence shown here is derived from an EMBL/GenBank/DDBJ whole genome shotgun (WGS) entry which is preliminary data.</text>
</comment>
<dbReference type="Proteomes" id="UP001164539">
    <property type="component" value="Chromosome 1"/>
</dbReference>